<proteinExistence type="predicted"/>
<gene>
    <name evidence="2" type="ORF">NCGR_LOCUS29758</name>
</gene>
<organism evidence="2 3">
    <name type="scientific">Miscanthus lutarioriparius</name>
    <dbReference type="NCBI Taxonomy" id="422564"/>
    <lineage>
        <taxon>Eukaryota</taxon>
        <taxon>Viridiplantae</taxon>
        <taxon>Streptophyta</taxon>
        <taxon>Embryophyta</taxon>
        <taxon>Tracheophyta</taxon>
        <taxon>Spermatophyta</taxon>
        <taxon>Magnoliopsida</taxon>
        <taxon>Liliopsida</taxon>
        <taxon>Poales</taxon>
        <taxon>Poaceae</taxon>
        <taxon>PACMAD clade</taxon>
        <taxon>Panicoideae</taxon>
        <taxon>Andropogonodae</taxon>
        <taxon>Andropogoneae</taxon>
        <taxon>Saccharinae</taxon>
        <taxon>Miscanthus</taxon>
    </lineage>
</organism>
<sequence>MPTPRTTKTRLTTSCPGSVADALTTEEEAAWANGGVAARVRREASCATRVRRRGGLPDAVQADGAASSWAHLQVCGVTGCGEVPGEQRGKLAAATSSRRSAGRRAAGSGAVAQAPGHGGPDPPSCAEARWPWSPVMVARGALGHRRGGDMAQVRLRMQQADFIPPQLA</sequence>
<dbReference type="AlphaFoldDB" id="A0A811PQ63"/>
<accession>A0A811PQ63</accession>
<feature type="compositionally biased region" description="Low complexity" evidence="1">
    <location>
        <begin position="92"/>
        <end position="115"/>
    </location>
</feature>
<keyword evidence="3" id="KW-1185">Reference proteome</keyword>
<dbReference type="EMBL" id="CAJGYO010000007">
    <property type="protein sequence ID" value="CAD6245453.1"/>
    <property type="molecule type" value="Genomic_DNA"/>
</dbReference>
<reference evidence="2" key="1">
    <citation type="submission" date="2020-10" db="EMBL/GenBank/DDBJ databases">
        <authorList>
            <person name="Han B."/>
            <person name="Lu T."/>
            <person name="Zhao Q."/>
            <person name="Huang X."/>
            <person name="Zhao Y."/>
        </authorList>
    </citation>
    <scope>NUCLEOTIDE SEQUENCE</scope>
</reference>
<name>A0A811PQ63_9POAL</name>
<feature type="region of interest" description="Disordered" evidence="1">
    <location>
        <begin position="83"/>
        <end position="126"/>
    </location>
</feature>
<evidence type="ECO:0000256" key="1">
    <source>
        <dbReference type="SAM" id="MobiDB-lite"/>
    </source>
</evidence>
<evidence type="ECO:0000313" key="2">
    <source>
        <dbReference type="EMBL" id="CAD6245453.1"/>
    </source>
</evidence>
<dbReference type="Proteomes" id="UP000604825">
    <property type="component" value="Unassembled WGS sequence"/>
</dbReference>
<protein>
    <submittedName>
        <fullName evidence="2">Uncharacterized protein</fullName>
    </submittedName>
</protein>
<comment type="caution">
    <text evidence="2">The sequence shown here is derived from an EMBL/GenBank/DDBJ whole genome shotgun (WGS) entry which is preliminary data.</text>
</comment>
<evidence type="ECO:0000313" key="3">
    <source>
        <dbReference type="Proteomes" id="UP000604825"/>
    </source>
</evidence>